<evidence type="ECO:0000259" key="2">
    <source>
        <dbReference type="PROSITE" id="PS50041"/>
    </source>
</evidence>
<dbReference type="PANTHER" id="PTHR23062:SF3">
    <property type="entry name" value="ANF_RECEPTOR DOMAIN-CONTAINING PROTEIN-RELATED"/>
    <property type="match status" value="1"/>
</dbReference>
<feature type="domain" description="C-type lectin" evidence="2">
    <location>
        <begin position="189"/>
        <end position="306"/>
    </location>
</feature>
<feature type="chain" id="PRO_5042113856" description="C-type lectin domain-containing protein" evidence="1">
    <location>
        <begin position="19"/>
        <end position="329"/>
    </location>
</feature>
<evidence type="ECO:0000256" key="1">
    <source>
        <dbReference type="SAM" id="SignalP"/>
    </source>
</evidence>
<dbReference type="PROSITE" id="PS50041">
    <property type="entry name" value="C_TYPE_LECTIN_2"/>
    <property type="match status" value="2"/>
</dbReference>
<dbReference type="Proteomes" id="UP000829354">
    <property type="component" value="Chromosome II"/>
</dbReference>
<dbReference type="Pfam" id="PF00059">
    <property type="entry name" value="Lectin_C"/>
    <property type="match status" value="2"/>
</dbReference>
<feature type="signal peptide" evidence="1">
    <location>
        <begin position="1"/>
        <end position="18"/>
    </location>
</feature>
<dbReference type="CDD" id="cd00037">
    <property type="entry name" value="CLECT"/>
    <property type="match status" value="2"/>
</dbReference>
<evidence type="ECO:0000313" key="3">
    <source>
        <dbReference type="EMBL" id="UMM19980.1"/>
    </source>
</evidence>
<name>A0AAE9EH11_CAEBR</name>
<organism evidence="3 4">
    <name type="scientific">Caenorhabditis briggsae</name>
    <dbReference type="NCBI Taxonomy" id="6238"/>
    <lineage>
        <taxon>Eukaryota</taxon>
        <taxon>Metazoa</taxon>
        <taxon>Ecdysozoa</taxon>
        <taxon>Nematoda</taxon>
        <taxon>Chromadorea</taxon>
        <taxon>Rhabditida</taxon>
        <taxon>Rhabditina</taxon>
        <taxon>Rhabditomorpha</taxon>
        <taxon>Rhabditoidea</taxon>
        <taxon>Rhabditidae</taxon>
        <taxon>Peloderinae</taxon>
        <taxon>Caenorhabditis</taxon>
    </lineage>
</organism>
<accession>A0AAE9EH11</accession>
<dbReference type="AlphaFoldDB" id="A0AAE9EH11"/>
<dbReference type="InterPro" id="IPR016186">
    <property type="entry name" value="C-type_lectin-like/link_sf"/>
</dbReference>
<gene>
    <name evidence="3" type="ORF">L5515_015374</name>
</gene>
<dbReference type="PANTHER" id="PTHR23062">
    <property type="entry name" value="HYPOTHETICAL PROTEIN C.ELEGANS"/>
    <property type="match status" value="1"/>
</dbReference>
<evidence type="ECO:0000313" key="4">
    <source>
        <dbReference type="Proteomes" id="UP000829354"/>
    </source>
</evidence>
<feature type="domain" description="C-type lectin" evidence="2">
    <location>
        <begin position="28"/>
        <end position="145"/>
    </location>
</feature>
<dbReference type="InterPro" id="IPR016187">
    <property type="entry name" value="CTDL_fold"/>
</dbReference>
<dbReference type="InterPro" id="IPR001304">
    <property type="entry name" value="C-type_lectin-like"/>
</dbReference>
<sequence>MLIKFIFLLFSFFVLVQSACFDNGDKEVRGLCYKFVPQKLAYEDARNWCHYQNPVTSSYLAYVPDASTSSFLASYARTAFGSNNVNFWIGLSRNNSNRQWFWDNGASVEFTYFDILGSGNYVAESTVNAKWNTFLGTEVFYFACSYDPQAPPTFAPPKTTTIANVPVSTTPVPTTTVQSACFDNGDKEIKGLCYKLFSQKLAYEDARNWCHYQNPVTSSYLAYVPDAQTSAFLASYARTEFGYNNVNFWIGLNRNNSNRQWFWDNGAPVGFTYFDFLGSQNYAAESTVNSKWNTFMDTEAFYFACSYDPQAPPTFAPVSTPPVPTTTGN</sequence>
<keyword evidence="4" id="KW-1185">Reference proteome</keyword>
<dbReference type="SMART" id="SM00034">
    <property type="entry name" value="CLECT"/>
    <property type="match status" value="2"/>
</dbReference>
<dbReference type="SUPFAM" id="SSF56436">
    <property type="entry name" value="C-type lectin-like"/>
    <property type="match status" value="2"/>
</dbReference>
<dbReference type="Gene3D" id="3.10.100.10">
    <property type="entry name" value="Mannose-Binding Protein A, subunit A"/>
    <property type="match status" value="2"/>
</dbReference>
<dbReference type="EMBL" id="CP092621">
    <property type="protein sequence ID" value="UMM19980.1"/>
    <property type="molecule type" value="Genomic_DNA"/>
</dbReference>
<proteinExistence type="predicted"/>
<protein>
    <recommendedName>
        <fullName evidence="2">C-type lectin domain-containing protein</fullName>
    </recommendedName>
</protein>
<keyword evidence="1" id="KW-0732">Signal</keyword>
<reference evidence="3 4" key="1">
    <citation type="submission" date="2022-04" db="EMBL/GenBank/DDBJ databases">
        <title>Chromosome-level reference genomes for two strains of Caenorhabditis briggsae: an improved platform for comparative genomics.</title>
        <authorList>
            <person name="Stevens L."/>
            <person name="Andersen E."/>
        </authorList>
    </citation>
    <scope>NUCLEOTIDE SEQUENCE [LARGE SCALE GENOMIC DNA]</scope>
    <source>
        <strain evidence="3">VX34</strain>
        <tissue evidence="3">Whole-organism</tissue>
    </source>
</reference>